<reference evidence="2" key="1">
    <citation type="submission" date="2020-04" db="EMBL/GenBank/DDBJ databases">
        <title>A desert anoxygenic phototrophic bacterium fixes CO2 using RubisCO under aerobic conditions.</title>
        <authorList>
            <person name="Tang K."/>
        </authorList>
    </citation>
    <scope>NUCLEOTIDE SEQUENCE [LARGE SCALE GENOMIC DNA]</scope>
    <source>
        <strain evidence="2">MIMtkB3</strain>
    </source>
</reference>
<gene>
    <name evidence="2" type="ORF">HHL28_05545</name>
</gene>
<keyword evidence="1" id="KW-0732">Signal</keyword>
<name>A0A858R5H3_9PROT</name>
<accession>A0A858R5H3</accession>
<dbReference type="KEGG" id="acru:HHL28_05545"/>
<keyword evidence="3" id="KW-1185">Reference proteome</keyword>
<evidence type="ECO:0000313" key="3">
    <source>
        <dbReference type="Proteomes" id="UP000501891"/>
    </source>
</evidence>
<proteinExistence type="predicted"/>
<dbReference type="AlphaFoldDB" id="A0A858R5H3"/>
<evidence type="ECO:0000256" key="1">
    <source>
        <dbReference type="SAM" id="SignalP"/>
    </source>
</evidence>
<dbReference type="Proteomes" id="UP000501891">
    <property type="component" value="Chromosome"/>
</dbReference>
<dbReference type="PIRSF" id="PIRSF025560">
    <property type="entry name" value="UCP025560"/>
    <property type="match status" value="1"/>
</dbReference>
<sequence>MSPRRLLAVLALVLATLLGGGMPALAQDDLASAKAQGLVGERPDGLVGTVADAVPAPVAALVERVNAERRKQYGQVAQSTGRPVQEVQAIAGDKLVANTPSGQYVMNAAGRWVKK</sequence>
<evidence type="ECO:0000313" key="2">
    <source>
        <dbReference type="EMBL" id="QJE72635.1"/>
    </source>
</evidence>
<dbReference type="InterPro" id="IPR008309">
    <property type="entry name" value="YdbL"/>
</dbReference>
<dbReference type="Pfam" id="PF07027">
    <property type="entry name" value="DUF1318"/>
    <property type="match status" value="1"/>
</dbReference>
<protein>
    <submittedName>
        <fullName evidence="2">YdbL family protein</fullName>
    </submittedName>
</protein>
<organism evidence="2 3">
    <name type="scientific">Aerophototrophica crusticola</name>
    <dbReference type="NCBI Taxonomy" id="1709002"/>
    <lineage>
        <taxon>Bacteria</taxon>
        <taxon>Pseudomonadati</taxon>
        <taxon>Pseudomonadota</taxon>
        <taxon>Alphaproteobacteria</taxon>
        <taxon>Rhodospirillales</taxon>
        <taxon>Rhodospirillaceae</taxon>
        <taxon>Aerophototrophica</taxon>
    </lineage>
</organism>
<dbReference type="EMBL" id="CP051775">
    <property type="protein sequence ID" value="QJE72635.1"/>
    <property type="molecule type" value="Genomic_DNA"/>
</dbReference>
<feature type="signal peptide" evidence="1">
    <location>
        <begin position="1"/>
        <end position="26"/>
    </location>
</feature>
<feature type="chain" id="PRO_5032955717" evidence="1">
    <location>
        <begin position="27"/>
        <end position="115"/>
    </location>
</feature>